<gene>
    <name evidence="2" type="ORF">DYB34_012567</name>
</gene>
<dbReference type="AlphaFoldDB" id="A0A3R6ZER0"/>
<evidence type="ECO:0000256" key="1">
    <source>
        <dbReference type="SAM" id="MobiDB-lite"/>
    </source>
</evidence>
<accession>A0A3R6ZER0</accession>
<name>A0A3R6ZER0_APHAT</name>
<protein>
    <recommendedName>
        <fullName evidence="4">Reverse transcriptase domain-containing protein</fullName>
    </recommendedName>
</protein>
<proteinExistence type="predicted"/>
<evidence type="ECO:0000313" key="2">
    <source>
        <dbReference type="EMBL" id="RHY41744.1"/>
    </source>
</evidence>
<organism evidence="2 3">
    <name type="scientific">Aphanomyces astaci</name>
    <name type="common">Crayfish plague agent</name>
    <dbReference type="NCBI Taxonomy" id="112090"/>
    <lineage>
        <taxon>Eukaryota</taxon>
        <taxon>Sar</taxon>
        <taxon>Stramenopiles</taxon>
        <taxon>Oomycota</taxon>
        <taxon>Saprolegniomycetes</taxon>
        <taxon>Saprolegniales</taxon>
        <taxon>Verrucalvaceae</taxon>
        <taxon>Aphanomyces</taxon>
    </lineage>
</organism>
<dbReference type="EMBL" id="QUTB01008739">
    <property type="protein sequence ID" value="RHY41744.1"/>
    <property type="molecule type" value="Genomic_DNA"/>
</dbReference>
<evidence type="ECO:0000313" key="3">
    <source>
        <dbReference type="Proteomes" id="UP000283543"/>
    </source>
</evidence>
<feature type="region of interest" description="Disordered" evidence="1">
    <location>
        <begin position="129"/>
        <end position="149"/>
    </location>
</feature>
<reference evidence="2 3" key="1">
    <citation type="submission" date="2018-08" db="EMBL/GenBank/DDBJ databases">
        <title>Aphanomyces genome sequencing and annotation.</title>
        <authorList>
            <person name="Minardi D."/>
            <person name="Oidtmann B."/>
            <person name="Van Der Giezen M."/>
            <person name="Studholme D.J."/>
        </authorList>
    </citation>
    <scope>NUCLEOTIDE SEQUENCE [LARGE SCALE GENOMIC DNA]</scope>
    <source>
        <strain evidence="2 3">Si</strain>
    </source>
</reference>
<comment type="caution">
    <text evidence="2">The sequence shown here is derived from an EMBL/GenBank/DDBJ whole genome shotgun (WGS) entry which is preliminary data.</text>
</comment>
<dbReference type="Proteomes" id="UP000283543">
    <property type="component" value="Unassembled WGS sequence"/>
</dbReference>
<sequence length="244" mass="27975">MPKPNKLRDPVTNLRPNVLCIRKAISLLCIAHSQRYKKAFTIFGIDLSRAFDTIDHEKLLQVIEQIVKSDELRLIRMLHSDTTIPSWSHVMNPDKTEITTLKRVCINRLVAPDPMPLMTVLTPKPWRKTKKLGRRSTPQRPGPHRFSQHVVPLVPPPRHHPRGAAVAPLQLLHFPVLRYNCATWALTLTELKSFHRRQLPVIIDVDYPHHSSNAALYAPNNIRWKVLTKQIVAACATIPQHSYV</sequence>
<evidence type="ECO:0008006" key="4">
    <source>
        <dbReference type="Google" id="ProtNLM"/>
    </source>
</evidence>